<organism evidence="1 2">
    <name type="scientific">Christiangramia antarctica</name>
    <dbReference type="NCBI Taxonomy" id="2058158"/>
    <lineage>
        <taxon>Bacteria</taxon>
        <taxon>Pseudomonadati</taxon>
        <taxon>Bacteroidota</taxon>
        <taxon>Flavobacteriia</taxon>
        <taxon>Flavobacteriales</taxon>
        <taxon>Flavobacteriaceae</taxon>
        <taxon>Christiangramia</taxon>
    </lineage>
</organism>
<sequence>MKIRKKILYLFLFYIAALSSQNPPENCACCGSDYQSFDFWIGDWEVYNTEGGKIGENLVEALEGHCIINENWTGSTGGSGKSYNYYDPTDETWNQLWISSTGKILKLKGKAEANKMVLKSQLTSGKKGNYFNQITWTKNSDGSVTQLWELLDTEGKLISETFEGIYKKKNAQ</sequence>
<evidence type="ECO:0000313" key="2">
    <source>
        <dbReference type="Proteomes" id="UP001597438"/>
    </source>
</evidence>
<keyword evidence="2" id="KW-1185">Reference proteome</keyword>
<evidence type="ECO:0000313" key="1">
    <source>
        <dbReference type="EMBL" id="MFD2833202.1"/>
    </source>
</evidence>
<protein>
    <submittedName>
        <fullName evidence="1">Uncharacterized protein</fullName>
    </submittedName>
</protein>
<name>A0ABW5X350_9FLAO</name>
<reference evidence="2" key="1">
    <citation type="journal article" date="2019" name="Int. J. Syst. Evol. Microbiol.">
        <title>The Global Catalogue of Microorganisms (GCM) 10K type strain sequencing project: providing services to taxonomists for standard genome sequencing and annotation.</title>
        <authorList>
            <consortium name="The Broad Institute Genomics Platform"/>
            <consortium name="The Broad Institute Genome Sequencing Center for Infectious Disease"/>
            <person name="Wu L."/>
            <person name="Ma J."/>
        </authorList>
    </citation>
    <scope>NUCLEOTIDE SEQUENCE [LARGE SCALE GENOMIC DNA]</scope>
    <source>
        <strain evidence="2">KCTC 52925</strain>
    </source>
</reference>
<proteinExistence type="predicted"/>
<comment type="caution">
    <text evidence="1">The sequence shown here is derived from an EMBL/GenBank/DDBJ whole genome shotgun (WGS) entry which is preliminary data.</text>
</comment>
<dbReference type="RefSeq" id="WP_251740968.1">
    <property type="nucleotide sequence ID" value="NZ_JBHUOJ010000016.1"/>
</dbReference>
<dbReference type="EMBL" id="JBHUOJ010000016">
    <property type="protein sequence ID" value="MFD2833202.1"/>
    <property type="molecule type" value="Genomic_DNA"/>
</dbReference>
<dbReference type="Proteomes" id="UP001597438">
    <property type="component" value="Unassembled WGS sequence"/>
</dbReference>
<gene>
    <name evidence="1" type="ORF">ACFSYS_07860</name>
</gene>
<accession>A0ABW5X350</accession>